<evidence type="ECO:0000313" key="3">
    <source>
        <dbReference type="Proteomes" id="UP000053831"/>
    </source>
</evidence>
<dbReference type="Proteomes" id="UP000053831">
    <property type="component" value="Unassembled WGS sequence"/>
</dbReference>
<dbReference type="OrthoDB" id="5204927at2759"/>
<feature type="compositionally biased region" description="Basic and acidic residues" evidence="1">
    <location>
        <begin position="49"/>
        <end position="58"/>
    </location>
</feature>
<reference evidence="2 3" key="1">
    <citation type="submission" date="2015-07" db="EMBL/GenBank/DDBJ databases">
        <title>The genome of the fungus Escovopsis weberi, a specialized disease agent of ant agriculture.</title>
        <authorList>
            <person name="de Man T.J."/>
            <person name="Stajich J.E."/>
            <person name="Kubicek C.P."/>
            <person name="Chenthamara K."/>
            <person name="Atanasova L."/>
            <person name="Druzhinina I.S."/>
            <person name="Birnbaum S."/>
            <person name="Barribeau S.M."/>
            <person name="Teiling C."/>
            <person name="Suen G."/>
            <person name="Currie C."/>
            <person name="Gerardo N.M."/>
        </authorList>
    </citation>
    <scope>NUCLEOTIDE SEQUENCE [LARGE SCALE GENOMIC DNA]</scope>
</reference>
<proteinExistence type="predicted"/>
<comment type="caution">
    <text evidence="2">The sequence shown here is derived from an EMBL/GenBank/DDBJ whole genome shotgun (WGS) entry which is preliminary data.</text>
</comment>
<feature type="compositionally biased region" description="Low complexity" evidence="1">
    <location>
        <begin position="287"/>
        <end position="307"/>
    </location>
</feature>
<evidence type="ECO:0000313" key="2">
    <source>
        <dbReference type="EMBL" id="KOS22586.1"/>
    </source>
</evidence>
<protein>
    <submittedName>
        <fullName evidence="2">Uncharacterized protein</fullName>
    </submittedName>
</protein>
<sequence length="404" mass="44708">MHFGSKMKYTAHDSTIPDLHPVLPVQPAVKTSASQPRLRKPVALSSHPRPFDPDELTRKLHGVLAEQQAYADRKRRARAAAEAEREARYAAQQARADAQHPTEAISLPQTARDRRPGAPALKLQTGGSTTPGKSRRESLRRLFGASPTSDEQPTPTYHHVPQVAASQFARTTTVESLTDRALVHELSRRTLNGRPEGFSAPADDAPVELSPVGWTKALRRTQSLREDQHGTSTPRFTRTLDATAETDELLPTQRLTQENLCDLLRSQGADKGERNMSDVFQRIVASLEPPAERPSSSPRSPLSPVSPADMKLLPNHCEVVGDPHEHRVDWTQSDEIQNHAKTAPAQQPLRKSESRWALKSRLASFSKGKGDKQAASPIEEKVKEAAMAQPKFPLKLGFLARFKR</sequence>
<name>A0A0M8MZN5_ESCWE</name>
<dbReference type="EMBL" id="LGSR01000006">
    <property type="protein sequence ID" value="KOS22586.1"/>
    <property type="molecule type" value="Genomic_DNA"/>
</dbReference>
<feature type="region of interest" description="Disordered" evidence="1">
    <location>
        <begin position="29"/>
        <end position="137"/>
    </location>
</feature>
<accession>A0A0M8MZN5</accession>
<keyword evidence="3" id="KW-1185">Reference proteome</keyword>
<feature type="compositionally biased region" description="Basic and acidic residues" evidence="1">
    <location>
        <begin position="79"/>
        <end position="88"/>
    </location>
</feature>
<organism evidence="2 3">
    <name type="scientific">Escovopsis weberi</name>
    <dbReference type="NCBI Taxonomy" id="150374"/>
    <lineage>
        <taxon>Eukaryota</taxon>
        <taxon>Fungi</taxon>
        <taxon>Dikarya</taxon>
        <taxon>Ascomycota</taxon>
        <taxon>Pezizomycotina</taxon>
        <taxon>Sordariomycetes</taxon>
        <taxon>Hypocreomycetidae</taxon>
        <taxon>Hypocreales</taxon>
        <taxon>Hypocreaceae</taxon>
        <taxon>Escovopsis</taxon>
    </lineage>
</organism>
<dbReference type="AlphaFoldDB" id="A0A0M8MZN5"/>
<gene>
    <name evidence="2" type="ORF">ESCO_001912</name>
</gene>
<evidence type="ECO:0000256" key="1">
    <source>
        <dbReference type="SAM" id="MobiDB-lite"/>
    </source>
</evidence>
<feature type="region of interest" description="Disordered" evidence="1">
    <location>
        <begin position="287"/>
        <end position="310"/>
    </location>
</feature>